<dbReference type="PANTHER" id="PTHR15503">
    <property type="entry name" value="LDOC1 RELATED"/>
    <property type="match status" value="1"/>
</dbReference>
<reference evidence="2" key="1">
    <citation type="journal article" date="2022" name="Int. J. Mol. Sci.">
        <title>Draft Genome of Tanacetum Coccineum: Genomic Comparison of Closely Related Tanacetum-Family Plants.</title>
        <authorList>
            <person name="Yamashiro T."/>
            <person name="Shiraishi A."/>
            <person name="Nakayama K."/>
            <person name="Satake H."/>
        </authorList>
    </citation>
    <scope>NUCLEOTIDE SEQUENCE</scope>
</reference>
<comment type="caution">
    <text evidence="2">The sequence shown here is derived from an EMBL/GenBank/DDBJ whole genome shotgun (WGS) entry which is preliminary data.</text>
</comment>
<gene>
    <name evidence="2" type="ORF">Tco_1132074</name>
</gene>
<evidence type="ECO:0000313" key="3">
    <source>
        <dbReference type="Proteomes" id="UP001151760"/>
    </source>
</evidence>
<protein>
    <recommendedName>
        <fullName evidence="4">Reverse transcriptase domain-containing protein</fullName>
    </recommendedName>
</protein>
<keyword evidence="3" id="KW-1185">Reference proteome</keyword>
<dbReference type="Proteomes" id="UP001151760">
    <property type="component" value="Unassembled WGS sequence"/>
</dbReference>
<reference evidence="2" key="2">
    <citation type="submission" date="2022-01" db="EMBL/GenBank/DDBJ databases">
        <authorList>
            <person name="Yamashiro T."/>
            <person name="Shiraishi A."/>
            <person name="Satake H."/>
            <person name="Nakayama K."/>
        </authorList>
    </citation>
    <scope>NUCLEOTIDE SEQUENCE</scope>
</reference>
<dbReference type="EMBL" id="BQNB010021749">
    <property type="protein sequence ID" value="GJU09678.1"/>
    <property type="molecule type" value="Genomic_DNA"/>
</dbReference>
<accession>A0ABQ5JDZ3</accession>
<dbReference type="PANTHER" id="PTHR15503:SF45">
    <property type="entry name" value="RNA-DIRECTED DNA POLYMERASE HOMOLOG"/>
    <property type="match status" value="1"/>
</dbReference>
<dbReference type="Pfam" id="PF08284">
    <property type="entry name" value="RVP_2"/>
    <property type="match status" value="1"/>
</dbReference>
<evidence type="ECO:0000256" key="1">
    <source>
        <dbReference type="SAM" id="MobiDB-lite"/>
    </source>
</evidence>
<feature type="region of interest" description="Disordered" evidence="1">
    <location>
        <begin position="98"/>
        <end position="126"/>
    </location>
</feature>
<dbReference type="Gene3D" id="3.10.10.10">
    <property type="entry name" value="HIV Type 1 Reverse Transcriptase, subunit A, domain 1"/>
    <property type="match status" value="1"/>
</dbReference>
<dbReference type="SUPFAM" id="SSF56672">
    <property type="entry name" value="DNA/RNA polymerases"/>
    <property type="match status" value="1"/>
</dbReference>
<name>A0ABQ5JDZ3_9ASTR</name>
<dbReference type="InterPro" id="IPR043502">
    <property type="entry name" value="DNA/RNA_pol_sf"/>
</dbReference>
<evidence type="ECO:0000313" key="2">
    <source>
        <dbReference type="EMBL" id="GJU09678.1"/>
    </source>
</evidence>
<sequence length="540" mass="60900">MDLLLIQRSQSLQEKVNNKLSQGLLRHFFNTLNQTEMAKEIWENVELLMQGSGLTEQQKKETLFDQYESSSEEYHVFNNLPSYWGKYVTIVKNSKDISTATHSTSSPSQYVPPPPHYAPAPQQAPQSTNDAMLAMMNQIVNLLSRFQKQFPPTNNQLRTSTNPMTQATIQAGHVAKECKEKKRAKDSQWFKDKALLMEAKEKGAILDAEAEAFLADVECTTPYAEPLAITTTTAFEVSHEDAYDSDVDEAPHAAAAFMANLMQTGPSTGQGTSNDTDFHSEKLCLSSREDGKQEHLIELLFEFKYKNSTVKLVTTAIGLEGMLVLPRKRIIYHIFEVEVEFHSSLIPLSRGNFDVIMGMDWLSKRKFVIVCHEKVVKIPLEGEEILQAHGERTQGVVKTLMNTKVVAKSPYRLAPSDMQELSAQLRELQDKGFIRPSHFLRGAPVLFMKDTGCSVCMCIDIGSLVLGWSHEEGEVVDAKFPKLRVCVRYVRDWRYILRNWADWNHNSMSGAVEKGEAFKTLKIDLCDTLGLKRIVVGGEP</sequence>
<dbReference type="InterPro" id="IPR032567">
    <property type="entry name" value="RTL1-rel"/>
</dbReference>
<proteinExistence type="predicted"/>
<organism evidence="2 3">
    <name type="scientific">Tanacetum coccineum</name>
    <dbReference type="NCBI Taxonomy" id="301880"/>
    <lineage>
        <taxon>Eukaryota</taxon>
        <taxon>Viridiplantae</taxon>
        <taxon>Streptophyta</taxon>
        <taxon>Embryophyta</taxon>
        <taxon>Tracheophyta</taxon>
        <taxon>Spermatophyta</taxon>
        <taxon>Magnoliopsida</taxon>
        <taxon>eudicotyledons</taxon>
        <taxon>Gunneridae</taxon>
        <taxon>Pentapetalae</taxon>
        <taxon>asterids</taxon>
        <taxon>campanulids</taxon>
        <taxon>Asterales</taxon>
        <taxon>Asteraceae</taxon>
        <taxon>Asteroideae</taxon>
        <taxon>Anthemideae</taxon>
        <taxon>Anthemidinae</taxon>
        <taxon>Tanacetum</taxon>
    </lineage>
</organism>
<evidence type="ECO:0008006" key="4">
    <source>
        <dbReference type="Google" id="ProtNLM"/>
    </source>
</evidence>